<gene>
    <name evidence="1" type="ORF">ET475_07255</name>
</gene>
<evidence type="ECO:0000313" key="2">
    <source>
        <dbReference type="Proteomes" id="UP000293995"/>
    </source>
</evidence>
<sequence length="139" mass="16215">MAGFHVMPIGERIAEFQAVMPSGFRAPARFLVLLREPALVDIYPWRWLYPYRGHEGSWSKTIRAQYPSRALVPFAKHDLNDDVFCFDGTDTTGNPRVYIVHTFASPGWEDRGYWDDFDVFMEAAEEEHAEWLREEAKDE</sequence>
<dbReference type="AlphaFoldDB" id="A0A4P6EI28"/>
<name>A0A4P6EI28_9MICO</name>
<proteinExistence type="predicted"/>
<protein>
    <submittedName>
        <fullName evidence="1">SMI1/KNR4 family protein</fullName>
    </submittedName>
</protein>
<dbReference type="RefSeq" id="WP_129387932.1">
    <property type="nucleotide sequence ID" value="NZ_CP035494.1"/>
</dbReference>
<evidence type="ECO:0000313" key="1">
    <source>
        <dbReference type="EMBL" id="QAY59807.1"/>
    </source>
</evidence>
<dbReference type="Proteomes" id="UP000293995">
    <property type="component" value="Chromosome"/>
</dbReference>
<dbReference type="OrthoDB" id="6058590at2"/>
<accession>A0A4P6EI28</accession>
<reference evidence="1 2" key="1">
    <citation type="submission" date="2019-01" db="EMBL/GenBank/DDBJ databases">
        <title>Genome sequencing of strain DFW100M-13.</title>
        <authorList>
            <person name="Heo J."/>
            <person name="Kim S.-J."/>
            <person name="Kim J.-S."/>
            <person name="Hong S.-B."/>
            <person name="Kwon S.-W."/>
        </authorList>
    </citation>
    <scope>NUCLEOTIDE SEQUENCE [LARGE SCALE GENOMIC DNA]</scope>
    <source>
        <strain evidence="1 2">DFW100M-13</strain>
    </source>
</reference>
<organism evidence="1 2">
    <name type="scientific">Microbacterium protaetiae</name>
    <dbReference type="NCBI Taxonomy" id="2509458"/>
    <lineage>
        <taxon>Bacteria</taxon>
        <taxon>Bacillati</taxon>
        <taxon>Actinomycetota</taxon>
        <taxon>Actinomycetes</taxon>
        <taxon>Micrococcales</taxon>
        <taxon>Microbacteriaceae</taxon>
        <taxon>Microbacterium</taxon>
    </lineage>
</organism>
<keyword evidence="2" id="KW-1185">Reference proteome</keyword>
<dbReference type="EMBL" id="CP035494">
    <property type="protein sequence ID" value="QAY59807.1"/>
    <property type="molecule type" value="Genomic_DNA"/>
</dbReference>
<dbReference type="KEGG" id="mprt:ET475_07255"/>